<dbReference type="EMBL" id="CABFNQ020000717">
    <property type="protein sequence ID" value="CAH0025935.1"/>
    <property type="molecule type" value="Genomic_DNA"/>
</dbReference>
<proteinExistence type="predicted"/>
<dbReference type="AlphaFoldDB" id="A0A9N9VPB0"/>
<evidence type="ECO:0000313" key="1">
    <source>
        <dbReference type="EMBL" id="CAH0025935.1"/>
    </source>
</evidence>
<protein>
    <recommendedName>
        <fullName evidence="3">Serine/threonine protein kinase</fullName>
    </recommendedName>
</protein>
<dbReference type="Gene3D" id="3.30.200.20">
    <property type="entry name" value="Phosphorylase Kinase, domain 1"/>
    <property type="match status" value="1"/>
</dbReference>
<keyword evidence="2" id="KW-1185">Reference proteome</keyword>
<evidence type="ECO:0008006" key="3">
    <source>
        <dbReference type="Google" id="ProtNLM"/>
    </source>
</evidence>
<organism evidence="1 2">
    <name type="scientific">Clonostachys rhizophaga</name>
    <dbReference type="NCBI Taxonomy" id="160324"/>
    <lineage>
        <taxon>Eukaryota</taxon>
        <taxon>Fungi</taxon>
        <taxon>Dikarya</taxon>
        <taxon>Ascomycota</taxon>
        <taxon>Pezizomycotina</taxon>
        <taxon>Sordariomycetes</taxon>
        <taxon>Hypocreomycetidae</taxon>
        <taxon>Hypocreales</taxon>
        <taxon>Bionectriaceae</taxon>
        <taxon>Clonostachys</taxon>
    </lineage>
</organism>
<comment type="caution">
    <text evidence="1">The sequence shown here is derived from an EMBL/GenBank/DDBJ whole genome shotgun (WGS) entry which is preliminary data.</text>
</comment>
<sequence length="61" mass="7051">MAIEEKTPDYHPDRFYPARLGQILNQRYQLVTKLGFGANSTVWLARDLHRSVFSHSNESTS</sequence>
<dbReference type="OrthoDB" id="5979581at2759"/>
<dbReference type="InterPro" id="IPR011009">
    <property type="entry name" value="Kinase-like_dom_sf"/>
</dbReference>
<dbReference type="Proteomes" id="UP000696573">
    <property type="component" value="Unassembled WGS sequence"/>
</dbReference>
<name>A0A9N9VPB0_9HYPO</name>
<reference evidence="1" key="1">
    <citation type="submission" date="2021-10" db="EMBL/GenBank/DDBJ databases">
        <authorList>
            <person name="Piombo E."/>
        </authorList>
    </citation>
    <scope>NUCLEOTIDE SEQUENCE</scope>
</reference>
<accession>A0A9N9VPB0</accession>
<gene>
    <name evidence="1" type="ORF">CRHIZ90672A_00009455</name>
</gene>
<dbReference type="SUPFAM" id="SSF56112">
    <property type="entry name" value="Protein kinase-like (PK-like)"/>
    <property type="match status" value="1"/>
</dbReference>
<evidence type="ECO:0000313" key="2">
    <source>
        <dbReference type="Proteomes" id="UP000696573"/>
    </source>
</evidence>